<evidence type="ECO:0000313" key="4">
    <source>
        <dbReference type="EMBL" id="MBK1809142.1"/>
    </source>
</evidence>
<evidence type="ECO:0000259" key="3">
    <source>
        <dbReference type="Pfam" id="PF05065"/>
    </source>
</evidence>
<gene>
    <name evidence="4" type="ORF">JHL18_00575</name>
</gene>
<dbReference type="InterPro" id="IPR054612">
    <property type="entry name" value="Phage_capsid-like_C"/>
</dbReference>
<dbReference type="InterPro" id="IPR024455">
    <property type="entry name" value="Phage_capsid"/>
</dbReference>
<dbReference type="SUPFAM" id="SSF56563">
    <property type="entry name" value="Major capsid protein gp5"/>
    <property type="match status" value="1"/>
</dbReference>
<keyword evidence="5" id="KW-1185">Reference proteome</keyword>
<feature type="coiled-coil region" evidence="2">
    <location>
        <begin position="3"/>
        <end position="77"/>
    </location>
</feature>
<evidence type="ECO:0000256" key="1">
    <source>
        <dbReference type="ARBA" id="ARBA00004328"/>
    </source>
</evidence>
<dbReference type="Proteomes" id="UP000596739">
    <property type="component" value="Unassembled WGS sequence"/>
</dbReference>
<protein>
    <submittedName>
        <fullName evidence="4">Phage major capsid protein</fullName>
    </submittedName>
</protein>
<evidence type="ECO:0000313" key="5">
    <source>
        <dbReference type="Proteomes" id="UP000596739"/>
    </source>
</evidence>
<accession>A0ABS1EIF0</accession>
<comment type="caution">
    <text evidence="4">The sequence shown here is derived from an EMBL/GenBank/DDBJ whole genome shotgun (WGS) entry which is preliminary data.</text>
</comment>
<name>A0ABS1EIF0_9CLOT</name>
<dbReference type="NCBIfam" id="TIGR01554">
    <property type="entry name" value="major_cap_HK97"/>
    <property type="match status" value="1"/>
</dbReference>
<evidence type="ECO:0000256" key="2">
    <source>
        <dbReference type="SAM" id="Coils"/>
    </source>
</evidence>
<dbReference type="RefSeq" id="WP_200265691.1">
    <property type="nucleotide sequence ID" value="NZ_JAENHN010000002.1"/>
</dbReference>
<reference evidence="5" key="1">
    <citation type="submission" date="2021-01" db="EMBL/GenBank/DDBJ databases">
        <title>Genome public.</title>
        <authorList>
            <person name="Liu C."/>
            <person name="Sun Q."/>
        </authorList>
    </citation>
    <scope>NUCLEOTIDE SEQUENCE [LARGE SCALE GENOMIC DNA]</scope>
    <source>
        <strain evidence="5">YIM B02505</strain>
    </source>
</reference>
<sequence>MKIEELREQLEAKKVEIRSFLDEKKADEAETAMKEKRDLEKLIKVEEDMEEAEKRDLERQKNEKREEVKDMEKVNEMRAIVKKLMGEEVTTEERAVVKTTDNAAVLPKEFINQLIEIENGYGSLEGYVDIIPVTKNEGTMPVSVVDETELPEVLEGDDITDASLTTTDITFKCSKVGEIYTLTSEVVDDAEVEIEGLARRNFTAKTVRTKNAKIMNVIKTNAVAYVGDGTYEDLNGVIDKAVPAVKAGLVTFTNPTGYALLKNMKDAQKRPLNLITEINGKYYFNNKELVVVDETLLPTETTKAATFYICNPKELVKLFKRNEFTIARSTEAGFNNDTVKVRILGRFGVNKGYVRNCYKVSI</sequence>
<organism evidence="4 5">
    <name type="scientific">Clostridium yunnanense</name>
    <dbReference type="NCBI Taxonomy" id="2800325"/>
    <lineage>
        <taxon>Bacteria</taxon>
        <taxon>Bacillati</taxon>
        <taxon>Bacillota</taxon>
        <taxon>Clostridia</taxon>
        <taxon>Eubacteriales</taxon>
        <taxon>Clostridiaceae</taxon>
        <taxon>Clostridium</taxon>
    </lineage>
</organism>
<dbReference type="Pfam" id="PF05065">
    <property type="entry name" value="Phage_capsid"/>
    <property type="match status" value="1"/>
</dbReference>
<comment type="subcellular location">
    <subcellularLocation>
        <location evidence="1">Virion</location>
    </subcellularLocation>
</comment>
<proteinExistence type="predicted"/>
<feature type="domain" description="Phage capsid-like C-terminal" evidence="3">
    <location>
        <begin position="104"/>
        <end position="349"/>
    </location>
</feature>
<dbReference type="EMBL" id="JAENHN010000002">
    <property type="protein sequence ID" value="MBK1809142.1"/>
    <property type="molecule type" value="Genomic_DNA"/>
</dbReference>
<keyword evidence="2" id="KW-0175">Coiled coil</keyword>